<proteinExistence type="predicted"/>
<dbReference type="AlphaFoldDB" id="A0A411AMG8"/>
<protein>
    <submittedName>
        <fullName evidence="2">Uncharacterized protein</fullName>
    </submittedName>
</protein>
<evidence type="ECO:0000313" key="2">
    <source>
        <dbReference type="EMBL" id="QAX89004.1"/>
    </source>
</evidence>
<dbReference type="EMBL" id="MK181632">
    <property type="protein sequence ID" value="QAX89004.1"/>
    <property type="molecule type" value="Genomic_DNA"/>
</dbReference>
<reference evidence="2" key="1">
    <citation type="submission" date="2018-11" db="EMBL/GenBank/DDBJ databases">
        <authorList>
            <person name="Qin S."/>
            <person name="Cheng J."/>
        </authorList>
    </citation>
    <scope>NUCLEOTIDE SEQUENCE</scope>
    <source>
        <plasmid evidence="2">unnamed</plasmid>
    </source>
</reference>
<sequence>MPESLNTGKVYEKGKDYFSFYIDCCWLSSGRMSGKLYPGCSGRNGGTIVLL</sequence>
<name>A0A411AMG8_KLEPN</name>
<reference evidence="1" key="2">
    <citation type="submission" date="2018-11" db="EMBL/GenBank/DDBJ databases">
        <authorList>
            <person name="Qin S."/>
            <person name="Cheng J."/>
            <person name="Dong H."/>
        </authorList>
    </citation>
    <scope>NUCLEOTIDE SEQUENCE</scope>
    <source>
        <plasmid evidence="1">unnamed</plasmid>
    </source>
</reference>
<evidence type="ECO:0000313" key="1">
    <source>
        <dbReference type="EMBL" id="QAR17003.1"/>
    </source>
</evidence>
<dbReference type="EMBL" id="MK181634">
    <property type="protein sequence ID" value="QAR17003.1"/>
    <property type="molecule type" value="Genomic_DNA"/>
</dbReference>
<accession>A0A411AMG8</accession>
<keyword evidence="2" id="KW-0614">Plasmid</keyword>
<organism evidence="2">
    <name type="scientific">Klebsiella pneumoniae</name>
    <dbReference type="NCBI Taxonomy" id="573"/>
    <lineage>
        <taxon>Bacteria</taxon>
        <taxon>Pseudomonadati</taxon>
        <taxon>Pseudomonadota</taxon>
        <taxon>Gammaproteobacteria</taxon>
        <taxon>Enterobacterales</taxon>
        <taxon>Enterobacteriaceae</taxon>
        <taxon>Klebsiella/Raoultella group</taxon>
        <taxon>Klebsiella</taxon>
        <taxon>Klebsiella pneumoniae complex</taxon>
    </lineage>
</organism>
<geneLocation type="plasmid" evidence="2">
    <name>unnamed</name>
</geneLocation>